<dbReference type="InterPro" id="IPR020781">
    <property type="entry name" value="ATPase_OSCP/d_CS"/>
</dbReference>
<dbReference type="RefSeq" id="WP_090871806.1">
    <property type="nucleotide sequence ID" value="NZ_FOHE01000019.1"/>
</dbReference>
<dbReference type="InterPro" id="IPR000711">
    <property type="entry name" value="ATPase_OSCP/dsu"/>
</dbReference>
<dbReference type="OrthoDB" id="9802471at2"/>
<name>A0A1I0G589_9BACI</name>
<dbReference type="EMBL" id="FOHE01000019">
    <property type="protein sequence ID" value="SET65915.1"/>
    <property type="molecule type" value="Genomic_DNA"/>
</dbReference>
<keyword evidence="6 8" id="KW-0139">CF(1)</keyword>
<dbReference type="NCBIfam" id="NF004403">
    <property type="entry name" value="PRK05758.2-4"/>
    <property type="match status" value="1"/>
</dbReference>
<comment type="subcellular location">
    <subcellularLocation>
        <location evidence="8">Cell membrane</location>
        <topology evidence="8">Peripheral membrane protein</topology>
    </subcellularLocation>
    <subcellularLocation>
        <location evidence="1">Membrane</location>
    </subcellularLocation>
</comment>
<dbReference type="PROSITE" id="PS00389">
    <property type="entry name" value="ATPASE_DELTA"/>
    <property type="match status" value="1"/>
</dbReference>
<keyword evidence="5 8" id="KW-0472">Membrane</keyword>
<dbReference type="GO" id="GO:0005886">
    <property type="term" value="C:plasma membrane"/>
    <property type="evidence" value="ECO:0007669"/>
    <property type="project" value="UniProtKB-SubCell"/>
</dbReference>
<keyword evidence="8" id="KW-1003">Cell membrane</keyword>
<dbReference type="Proteomes" id="UP000198618">
    <property type="component" value="Unassembled WGS sequence"/>
</dbReference>
<dbReference type="NCBIfam" id="TIGR01145">
    <property type="entry name" value="ATP_synt_delta"/>
    <property type="match status" value="1"/>
</dbReference>
<comment type="function">
    <text evidence="8">This protein is part of the stalk that links CF(0) to CF(1). It either transmits conformational changes from CF(0) to CF(1) or is implicated in proton conduction.</text>
</comment>
<evidence type="ECO:0000256" key="4">
    <source>
        <dbReference type="ARBA" id="ARBA00023065"/>
    </source>
</evidence>
<dbReference type="GO" id="GO:0045259">
    <property type="term" value="C:proton-transporting ATP synthase complex"/>
    <property type="evidence" value="ECO:0007669"/>
    <property type="project" value="UniProtKB-KW"/>
</dbReference>
<dbReference type="SUPFAM" id="SSF47928">
    <property type="entry name" value="N-terminal domain of the delta subunit of the F1F0-ATP synthase"/>
    <property type="match status" value="1"/>
</dbReference>
<protein>
    <recommendedName>
        <fullName evidence="8">ATP synthase subunit delta</fullName>
    </recommendedName>
    <alternativeName>
        <fullName evidence="8">ATP synthase F(1) sector subunit delta</fullName>
    </alternativeName>
    <alternativeName>
        <fullName evidence="8">F-type ATPase subunit delta</fullName>
        <shortName evidence="8">F-ATPase subunit delta</shortName>
    </alternativeName>
</protein>
<dbReference type="PRINTS" id="PR00125">
    <property type="entry name" value="ATPASEDELTA"/>
</dbReference>
<evidence type="ECO:0000256" key="7">
    <source>
        <dbReference type="ARBA" id="ARBA00023310"/>
    </source>
</evidence>
<dbReference type="PANTHER" id="PTHR11910">
    <property type="entry name" value="ATP SYNTHASE DELTA CHAIN"/>
    <property type="match status" value="1"/>
</dbReference>
<dbReference type="InterPro" id="IPR026015">
    <property type="entry name" value="ATP_synth_OSCP/delta_N_sf"/>
</dbReference>
<dbReference type="Pfam" id="PF00213">
    <property type="entry name" value="OSCP"/>
    <property type="match status" value="1"/>
</dbReference>
<dbReference type="Gene3D" id="1.10.520.20">
    <property type="entry name" value="N-terminal domain of the delta subunit of the F1F0-ATP synthase"/>
    <property type="match status" value="1"/>
</dbReference>
<dbReference type="GO" id="GO:0046933">
    <property type="term" value="F:proton-transporting ATP synthase activity, rotational mechanism"/>
    <property type="evidence" value="ECO:0007669"/>
    <property type="project" value="UniProtKB-UniRule"/>
</dbReference>
<evidence type="ECO:0000256" key="3">
    <source>
        <dbReference type="ARBA" id="ARBA00022781"/>
    </source>
</evidence>
<evidence type="ECO:0000256" key="2">
    <source>
        <dbReference type="ARBA" id="ARBA00022448"/>
    </source>
</evidence>
<dbReference type="STRING" id="930131.SAMN05216389_11919"/>
<keyword evidence="10" id="KW-1185">Reference proteome</keyword>
<evidence type="ECO:0000256" key="1">
    <source>
        <dbReference type="ARBA" id="ARBA00004370"/>
    </source>
</evidence>
<reference evidence="9 10" key="1">
    <citation type="submission" date="2016-10" db="EMBL/GenBank/DDBJ databases">
        <authorList>
            <person name="de Groot N.N."/>
        </authorList>
    </citation>
    <scope>NUCLEOTIDE SEQUENCE [LARGE SCALE GENOMIC DNA]</scope>
    <source>
        <strain evidence="9 10">IBRC-M 10780</strain>
    </source>
</reference>
<evidence type="ECO:0000256" key="5">
    <source>
        <dbReference type="ARBA" id="ARBA00023136"/>
    </source>
</evidence>
<evidence type="ECO:0000313" key="10">
    <source>
        <dbReference type="Proteomes" id="UP000198618"/>
    </source>
</evidence>
<comment type="function">
    <text evidence="8">F(1)F(0) ATP synthase produces ATP from ADP in the presence of a proton or sodium gradient. F-type ATPases consist of two structural domains, F(1) containing the extramembraneous catalytic core and F(0) containing the membrane proton channel, linked together by a central stalk and a peripheral stalk. During catalysis, ATP synthesis in the catalytic domain of F(1) is coupled via a rotary mechanism of the central stalk subunits to proton translocation.</text>
</comment>
<keyword evidence="2 8" id="KW-0813">Transport</keyword>
<gene>
    <name evidence="8" type="primary">atpH</name>
    <name evidence="9" type="ORF">SAMN05216389_11919</name>
</gene>
<keyword evidence="4 8" id="KW-0406">Ion transport</keyword>
<evidence type="ECO:0000313" key="9">
    <source>
        <dbReference type="EMBL" id="SET65915.1"/>
    </source>
</evidence>
<proteinExistence type="inferred from homology"/>
<evidence type="ECO:0000256" key="6">
    <source>
        <dbReference type="ARBA" id="ARBA00023196"/>
    </source>
</evidence>
<keyword evidence="7 8" id="KW-0066">ATP synthesis</keyword>
<accession>A0A1I0G589</accession>
<sequence length="181" mass="20268">MSEAVVAKRYADALFQLGQEKATLDNLVEEVLVVKEVFLNDSQLNIFLKHPRVNNDKKKQFLSETFQGLSTEVMNTLKILVDRGRSEIVPSIIDHFNQLVNDAKGIAEGKVYSVRELSDTEKTELENTFAKRFNKQKIVLENVVDPSLIGGVKIHMGNTIIDGSISGKLRGLERSLKIANN</sequence>
<dbReference type="HAMAP" id="MF_01416">
    <property type="entry name" value="ATP_synth_delta_bact"/>
    <property type="match status" value="1"/>
</dbReference>
<organism evidence="9 10">
    <name type="scientific">Oceanobacillus limi</name>
    <dbReference type="NCBI Taxonomy" id="930131"/>
    <lineage>
        <taxon>Bacteria</taxon>
        <taxon>Bacillati</taxon>
        <taxon>Bacillota</taxon>
        <taxon>Bacilli</taxon>
        <taxon>Bacillales</taxon>
        <taxon>Bacillaceae</taxon>
        <taxon>Oceanobacillus</taxon>
    </lineage>
</organism>
<dbReference type="AlphaFoldDB" id="A0A1I0G589"/>
<keyword evidence="3 8" id="KW-0375">Hydrogen ion transport</keyword>
<evidence type="ECO:0000256" key="8">
    <source>
        <dbReference type="HAMAP-Rule" id="MF_01416"/>
    </source>
</evidence>
<comment type="similarity">
    <text evidence="8">Belongs to the ATPase delta chain family.</text>
</comment>